<proteinExistence type="predicted"/>
<feature type="domain" description="Acyltransferase 3" evidence="2">
    <location>
        <begin position="5"/>
        <end position="302"/>
    </location>
</feature>
<feature type="transmembrane region" description="Helical" evidence="1">
    <location>
        <begin position="90"/>
        <end position="111"/>
    </location>
</feature>
<dbReference type="Proteomes" id="UP000006772">
    <property type="component" value="Unassembled WGS sequence"/>
</dbReference>
<keyword evidence="3" id="KW-0808">Transferase</keyword>
<dbReference type="InterPro" id="IPR002656">
    <property type="entry name" value="Acyl_transf_3_dom"/>
</dbReference>
<dbReference type="PANTHER" id="PTHR23028">
    <property type="entry name" value="ACETYLTRANSFERASE"/>
    <property type="match status" value="1"/>
</dbReference>
<organism evidence="3 4">
    <name type="scientific">Herbaspirillum frisingense GSF30</name>
    <dbReference type="NCBI Taxonomy" id="864073"/>
    <lineage>
        <taxon>Bacteria</taxon>
        <taxon>Pseudomonadati</taxon>
        <taxon>Pseudomonadota</taxon>
        <taxon>Betaproteobacteria</taxon>
        <taxon>Burkholderiales</taxon>
        <taxon>Oxalobacteraceae</taxon>
        <taxon>Herbaspirillum</taxon>
    </lineage>
</organism>
<dbReference type="RefSeq" id="WP_006464697.1">
    <property type="nucleotide sequence ID" value="NZ_AEEC02000026.1"/>
</dbReference>
<dbReference type="GO" id="GO:0016747">
    <property type="term" value="F:acyltransferase activity, transferring groups other than amino-acyl groups"/>
    <property type="evidence" value="ECO:0007669"/>
    <property type="project" value="InterPro"/>
</dbReference>
<feature type="transmembrane region" description="Helical" evidence="1">
    <location>
        <begin position="9"/>
        <end position="26"/>
    </location>
</feature>
<dbReference type="PANTHER" id="PTHR23028:SF53">
    <property type="entry name" value="ACYL_TRANSF_3 DOMAIN-CONTAINING PROTEIN"/>
    <property type="match status" value="1"/>
</dbReference>
<accession>A0AAI9N2V3</accession>
<dbReference type="GO" id="GO:0000271">
    <property type="term" value="P:polysaccharide biosynthetic process"/>
    <property type="evidence" value="ECO:0007669"/>
    <property type="project" value="TreeGrafter"/>
</dbReference>
<evidence type="ECO:0000313" key="4">
    <source>
        <dbReference type="Proteomes" id="UP000006772"/>
    </source>
</evidence>
<feature type="transmembrane region" description="Helical" evidence="1">
    <location>
        <begin position="146"/>
        <end position="167"/>
    </location>
</feature>
<keyword evidence="1" id="KW-0812">Transmembrane</keyword>
<keyword evidence="1" id="KW-1133">Transmembrane helix</keyword>
<protein>
    <submittedName>
        <fullName evidence="3">Acyltransferase</fullName>
    </submittedName>
</protein>
<dbReference type="GO" id="GO:0016020">
    <property type="term" value="C:membrane"/>
    <property type="evidence" value="ECO:0007669"/>
    <property type="project" value="TreeGrafter"/>
</dbReference>
<evidence type="ECO:0000259" key="2">
    <source>
        <dbReference type="Pfam" id="PF01757"/>
    </source>
</evidence>
<evidence type="ECO:0000313" key="3">
    <source>
        <dbReference type="EMBL" id="EOA03534.1"/>
    </source>
</evidence>
<dbReference type="EMBL" id="AEEC02000026">
    <property type="protein sequence ID" value="EOA03534.1"/>
    <property type="molecule type" value="Genomic_DNA"/>
</dbReference>
<dbReference type="AlphaFoldDB" id="A0AAI9N2V3"/>
<feature type="transmembrane region" description="Helical" evidence="1">
    <location>
        <begin position="240"/>
        <end position="257"/>
    </location>
</feature>
<reference evidence="3 4" key="1">
    <citation type="journal article" date="2013" name="Front. Microbiol.">
        <title>The genome of the endophytic bacterium H. frisingense GSF30(T) identifies diverse strategies in the Herbaspirillum genus to interact with plants.</title>
        <authorList>
            <person name="Straub D."/>
            <person name="Rothballer M."/>
            <person name="Hartmann A."/>
            <person name="Ludewig U."/>
        </authorList>
    </citation>
    <scope>NUCLEOTIDE SEQUENCE [LARGE SCALE GENOMIC DNA]</scope>
    <source>
        <strain evidence="3 4">GSF30</strain>
    </source>
</reference>
<dbReference type="Pfam" id="PF01757">
    <property type="entry name" value="Acyl_transf_3"/>
    <property type="match status" value="1"/>
</dbReference>
<keyword evidence="1" id="KW-0472">Membrane</keyword>
<sequence length="341" mass="38819">MEHNKNLDAVRGCAILLVILAHWASSPLGTEQTQYINLHWFSGWFGVDLFFVLSGYLVSASLDRITQRQTGSAIAFIFLSRRWCRTMGPAFFWLAFWLTVVVIVGGGTHTGSVRNNIHHAIAVLFQYANLYLYFKCVKVSECGVFGYYWSLSLEEWFYVMLLGIFLFRRRIALVLVVLYVAVWALSAPLMLNAWFRIDGMIAGCLIYQYRDHLPKISPKWVPLLVIALGVNSAIPIPHFHASVVIICSLLVIISLKNNDFYPQWVVWVGKISYSLYLVHTPLIALMSDYGGGYLFLPLMVLLGYLGYRYIEIPCQAFGYAMSQRIEDKYAARATRSFTDTA</sequence>
<comment type="caution">
    <text evidence="3">The sequence shown here is derived from an EMBL/GenBank/DDBJ whole genome shotgun (WGS) entry which is preliminary data.</text>
</comment>
<evidence type="ECO:0000256" key="1">
    <source>
        <dbReference type="SAM" id="Phobius"/>
    </source>
</evidence>
<keyword evidence="3" id="KW-0012">Acyltransferase</keyword>
<name>A0AAI9N2V3_9BURK</name>
<gene>
    <name evidence="3" type="ORF">HFRIS_017232</name>
</gene>
<dbReference type="InterPro" id="IPR050879">
    <property type="entry name" value="Acyltransferase_3"/>
</dbReference>
<feature type="transmembrane region" description="Helical" evidence="1">
    <location>
        <begin position="38"/>
        <end position="58"/>
    </location>
</feature>
<feature type="transmembrane region" description="Helical" evidence="1">
    <location>
        <begin position="290"/>
        <end position="307"/>
    </location>
</feature>
<feature type="transmembrane region" description="Helical" evidence="1">
    <location>
        <begin position="264"/>
        <end position="284"/>
    </location>
</feature>
<feature type="transmembrane region" description="Helical" evidence="1">
    <location>
        <begin position="173"/>
        <end position="195"/>
    </location>
</feature>